<name>A0A7M7QKV5_NASVI</name>
<dbReference type="KEGG" id="nvi:116418334"/>
<sequence length="185" mass="20937">MPQFFPFEPVENLLDFNKVSDEEYTNAVTYLAYIGGVNALDAAPLYLKMCFNITESLVTGVTRLGSKKANIVSLKETRFAAACEDDMSENENINEPDKSTFATAMTKALKNIKEEYRHKKIKRAATNADLDNQPPRQRRRLLDAVYNGANVDFEEGDYGNQERGGIENVGAQWEKMDKIQATRHF</sequence>
<evidence type="ECO:0000313" key="1">
    <source>
        <dbReference type="EnsemblMetazoa" id="XP_031789281"/>
    </source>
</evidence>
<dbReference type="Proteomes" id="UP000002358">
    <property type="component" value="Unassembled WGS sequence"/>
</dbReference>
<organism evidence="1 2">
    <name type="scientific">Nasonia vitripennis</name>
    <name type="common">Parasitic wasp</name>
    <dbReference type="NCBI Taxonomy" id="7425"/>
    <lineage>
        <taxon>Eukaryota</taxon>
        <taxon>Metazoa</taxon>
        <taxon>Ecdysozoa</taxon>
        <taxon>Arthropoda</taxon>
        <taxon>Hexapoda</taxon>
        <taxon>Insecta</taxon>
        <taxon>Pterygota</taxon>
        <taxon>Neoptera</taxon>
        <taxon>Endopterygota</taxon>
        <taxon>Hymenoptera</taxon>
        <taxon>Apocrita</taxon>
        <taxon>Proctotrupomorpha</taxon>
        <taxon>Chalcidoidea</taxon>
        <taxon>Pteromalidae</taxon>
        <taxon>Pteromalinae</taxon>
        <taxon>Nasonia</taxon>
    </lineage>
</organism>
<keyword evidence="2" id="KW-1185">Reference proteome</keyword>
<dbReference type="GeneID" id="116418334"/>
<accession>A0A7M7QKV5</accession>
<reference evidence="1" key="1">
    <citation type="submission" date="2021-01" db="UniProtKB">
        <authorList>
            <consortium name="EnsemblMetazoa"/>
        </authorList>
    </citation>
    <scope>IDENTIFICATION</scope>
</reference>
<dbReference type="RefSeq" id="XP_031789281.1">
    <property type="nucleotide sequence ID" value="XM_031933421.2"/>
</dbReference>
<dbReference type="EnsemblMetazoa" id="XM_031933421">
    <property type="protein sequence ID" value="XP_031789281"/>
    <property type="gene ID" value="LOC116418334"/>
</dbReference>
<dbReference type="AlphaFoldDB" id="A0A7M7QKV5"/>
<evidence type="ECO:0000313" key="2">
    <source>
        <dbReference type="Proteomes" id="UP000002358"/>
    </source>
</evidence>
<proteinExistence type="predicted"/>
<dbReference type="InParanoid" id="A0A7M7QKV5"/>
<protein>
    <submittedName>
        <fullName evidence="1">Uncharacterized protein</fullName>
    </submittedName>
</protein>